<evidence type="ECO:0000259" key="2">
    <source>
        <dbReference type="PROSITE" id="PS51391"/>
    </source>
</evidence>
<sequence length="392" mass="44856">MSFSSDQFISKLKQLQDTQESISSSSKWLLSQYRDSDSIATTWQRYITQRDLSDRNRLLAVYLVNHVVQQGKSQGIKQFQESFSKILLQTLPIVYSQFPSDLQGKLKRVINIWKQRKVFDKSYLGQIESKLKDIVPKNSDTISINSGKNLSIPPNVQPIIELYQKLKKNKHNIPALKSRFDNAINDLDPNSIVYEGNFNTVTKIAKVTQDTIKESMGNREELIKYLHSLLSEEEKKLEQNRVLLNEIEFALESKDPKRIKNNDGSLENGNNDVLPTYGKNDSDSDSDSDNNSDNDNNSDRNNGTYKKKQNEEFNVINNNDTQIDITIEGSKRVLEEGSSISDSDEPSKKKNKASDEDNEKEYIIEEVQEDDQETTENTITSNIQDLLSRLAN</sequence>
<feature type="compositionally biased region" description="Polar residues" evidence="1">
    <location>
        <begin position="262"/>
        <end position="273"/>
    </location>
</feature>
<name>A0AAN7WLY9_9SACH</name>
<organism evidence="3 4">
    <name type="scientific">Arxiozyma heterogenica</name>
    <dbReference type="NCBI Taxonomy" id="278026"/>
    <lineage>
        <taxon>Eukaryota</taxon>
        <taxon>Fungi</taxon>
        <taxon>Dikarya</taxon>
        <taxon>Ascomycota</taxon>
        <taxon>Saccharomycotina</taxon>
        <taxon>Saccharomycetes</taxon>
        <taxon>Saccharomycetales</taxon>
        <taxon>Saccharomycetaceae</taxon>
        <taxon>Arxiozyma</taxon>
    </lineage>
</organism>
<evidence type="ECO:0000313" key="4">
    <source>
        <dbReference type="Proteomes" id="UP001306508"/>
    </source>
</evidence>
<dbReference type="SUPFAM" id="SSF48464">
    <property type="entry name" value="ENTH/VHS domain"/>
    <property type="match status" value="1"/>
</dbReference>
<dbReference type="Proteomes" id="UP001306508">
    <property type="component" value="Unassembled WGS sequence"/>
</dbReference>
<dbReference type="PANTHER" id="PTHR12460">
    <property type="entry name" value="CYCLIN-DEPENDENT KINASE INHIBITOR-RELATED PROTEIN"/>
    <property type="match status" value="1"/>
</dbReference>
<dbReference type="Pfam" id="PF04818">
    <property type="entry name" value="CID"/>
    <property type="match status" value="1"/>
</dbReference>
<gene>
    <name evidence="3" type="ORF">RI543_004702</name>
</gene>
<comment type="caution">
    <text evidence="3">The sequence shown here is derived from an EMBL/GenBank/DDBJ whole genome shotgun (WGS) entry which is preliminary data.</text>
</comment>
<dbReference type="EMBL" id="JAWIZZ010000059">
    <property type="protein sequence ID" value="KAK5773947.1"/>
    <property type="molecule type" value="Genomic_DNA"/>
</dbReference>
<feature type="compositionally biased region" description="Acidic residues" evidence="1">
    <location>
        <begin position="283"/>
        <end position="292"/>
    </location>
</feature>
<dbReference type="Gene3D" id="1.25.40.90">
    <property type="match status" value="1"/>
</dbReference>
<evidence type="ECO:0000313" key="3">
    <source>
        <dbReference type="EMBL" id="KAK5773947.1"/>
    </source>
</evidence>
<dbReference type="SMART" id="SM00582">
    <property type="entry name" value="RPR"/>
    <property type="match status" value="1"/>
</dbReference>
<keyword evidence="4" id="KW-1185">Reference proteome</keyword>
<feature type="compositionally biased region" description="Low complexity" evidence="1">
    <location>
        <begin position="293"/>
        <end position="302"/>
    </location>
</feature>
<dbReference type="AlphaFoldDB" id="A0AAN7WLY9"/>
<dbReference type="PANTHER" id="PTHR12460:SF0">
    <property type="entry name" value="CID DOMAIN-CONTAINING PROTEIN-RELATED"/>
    <property type="match status" value="1"/>
</dbReference>
<dbReference type="InterPro" id="IPR008942">
    <property type="entry name" value="ENTH_VHS"/>
</dbReference>
<dbReference type="GO" id="GO:0031124">
    <property type="term" value="P:mRNA 3'-end processing"/>
    <property type="evidence" value="ECO:0007669"/>
    <property type="project" value="InterPro"/>
</dbReference>
<feature type="domain" description="CID" evidence="2">
    <location>
        <begin position="1"/>
        <end position="135"/>
    </location>
</feature>
<feature type="region of interest" description="Disordered" evidence="1">
    <location>
        <begin position="334"/>
        <end position="360"/>
    </location>
</feature>
<feature type="compositionally biased region" description="Basic and acidic residues" evidence="1">
    <location>
        <begin position="345"/>
        <end position="360"/>
    </location>
</feature>
<dbReference type="InterPro" id="IPR006569">
    <property type="entry name" value="CID_dom"/>
</dbReference>
<dbReference type="CDD" id="cd17003">
    <property type="entry name" value="CID_Rtt103"/>
    <property type="match status" value="1"/>
</dbReference>
<proteinExistence type="predicted"/>
<dbReference type="GO" id="GO:0099122">
    <property type="term" value="F:RNA polymerase II C-terminal domain binding"/>
    <property type="evidence" value="ECO:0007669"/>
    <property type="project" value="InterPro"/>
</dbReference>
<protein>
    <recommendedName>
        <fullName evidence="2">CID domain-containing protein</fullName>
    </recommendedName>
</protein>
<feature type="region of interest" description="Disordered" evidence="1">
    <location>
        <begin position="257"/>
        <end position="317"/>
    </location>
</feature>
<accession>A0AAN7WLY9</accession>
<dbReference type="PROSITE" id="PS51391">
    <property type="entry name" value="CID"/>
    <property type="match status" value="1"/>
</dbReference>
<evidence type="ECO:0000256" key="1">
    <source>
        <dbReference type="SAM" id="MobiDB-lite"/>
    </source>
</evidence>
<reference evidence="4" key="1">
    <citation type="submission" date="2023-07" db="EMBL/GenBank/DDBJ databases">
        <title>A draft genome of Kazachstania heterogenica Y-27499.</title>
        <authorList>
            <person name="Donic C."/>
            <person name="Kralova J.S."/>
            <person name="Fidel L."/>
            <person name="Ben-Dor S."/>
            <person name="Jung S."/>
        </authorList>
    </citation>
    <scope>NUCLEOTIDE SEQUENCE [LARGE SCALE GENOMIC DNA]</scope>
    <source>
        <strain evidence="4">Y27499</strain>
    </source>
</reference>
<dbReference type="InterPro" id="IPR047883">
    <property type="entry name" value="Rtt103-like_CID"/>
</dbReference>